<dbReference type="PANTHER" id="PTHR46060">
    <property type="entry name" value="MARINER MOS1 TRANSPOSASE-LIKE PROTEIN"/>
    <property type="match status" value="1"/>
</dbReference>
<dbReference type="AlphaFoldDB" id="A0A137NPR0"/>
<evidence type="ECO:0000313" key="2">
    <source>
        <dbReference type="Proteomes" id="UP000070444"/>
    </source>
</evidence>
<dbReference type="OrthoDB" id="10017160at2759"/>
<dbReference type="PANTHER" id="PTHR46060:SF1">
    <property type="entry name" value="MARINER MOS1 TRANSPOSASE-LIKE PROTEIN"/>
    <property type="match status" value="1"/>
</dbReference>
<dbReference type="EMBL" id="KQ965228">
    <property type="protein sequence ID" value="KXN64724.1"/>
    <property type="molecule type" value="Genomic_DNA"/>
</dbReference>
<sequence length="147" mass="16915">MTAIYPISQKGYIHIYLLLNKTAYKAHKKLKRALGDNEYSKSQVYAIYKMLKKGRTSFEHLPKKGCPSISKNKKSINKVEKYLVQYPFSSLRDILSALNIIREAVRYIIKTKLRLIKKNTKWIPNTLTSAQKATRIAIALKNISLDA</sequence>
<gene>
    <name evidence="1" type="ORF">CONCODRAFT_14039</name>
</gene>
<protein>
    <recommendedName>
        <fullName evidence="3">Transposase Tc1-like domain-containing protein</fullName>
    </recommendedName>
</protein>
<evidence type="ECO:0000313" key="1">
    <source>
        <dbReference type="EMBL" id="KXN64724.1"/>
    </source>
</evidence>
<reference evidence="1 2" key="1">
    <citation type="journal article" date="2015" name="Genome Biol. Evol.">
        <title>Phylogenomic analyses indicate that early fungi evolved digesting cell walls of algal ancestors of land plants.</title>
        <authorList>
            <person name="Chang Y."/>
            <person name="Wang S."/>
            <person name="Sekimoto S."/>
            <person name="Aerts A.L."/>
            <person name="Choi C."/>
            <person name="Clum A."/>
            <person name="LaButti K.M."/>
            <person name="Lindquist E.A."/>
            <person name="Yee Ngan C."/>
            <person name="Ohm R.A."/>
            <person name="Salamov A.A."/>
            <person name="Grigoriev I.V."/>
            <person name="Spatafora J.W."/>
            <person name="Berbee M.L."/>
        </authorList>
    </citation>
    <scope>NUCLEOTIDE SEQUENCE [LARGE SCALE GENOMIC DNA]</scope>
    <source>
        <strain evidence="1 2">NRRL 28638</strain>
    </source>
</reference>
<proteinExistence type="predicted"/>
<organism evidence="1 2">
    <name type="scientific">Conidiobolus coronatus (strain ATCC 28846 / CBS 209.66 / NRRL 28638)</name>
    <name type="common">Delacroixia coronata</name>
    <dbReference type="NCBI Taxonomy" id="796925"/>
    <lineage>
        <taxon>Eukaryota</taxon>
        <taxon>Fungi</taxon>
        <taxon>Fungi incertae sedis</taxon>
        <taxon>Zoopagomycota</taxon>
        <taxon>Entomophthoromycotina</taxon>
        <taxon>Entomophthoromycetes</taxon>
        <taxon>Entomophthorales</taxon>
        <taxon>Ancylistaceae</taxon>
        <taxon>Conidiobolus</taxon>
    </lineage>
</organism>
<accession>A0A137NPR0</accession>
<dbReference type="InterPro" id="IPR052709">
    <property type="entry name" value="Transposase-MT_Hybrid"/>
</dbReference>
<evidence type="ECO:0008006" key="3">
    <source>
        <dbReference type="Google" id="ProtNLM"/>
    </source>
</evidence>
<dbReference type="Proteomes" id="UP000070444">
    <property type="component" value="Unassembled WGS sequence"/>
</dbReference>
<keyword evidence="2" id="KW-1185">Reference proteome</keyword>
<name>A0A137NPR0_CONC2</name>